<comment type="caution">
    <text evidence="5">The sequence shown here is derived from an EMBL/GenBank/DDBJ whole genome shotgun (WGS) entry which is preliminary data.</text>
</comment>
<dbReference type="AlphaFoldDB" id="A0AAJ0GUW5"/>
<dbReference type="GO" id="GO:0006139">
    <property type="term" value="P:nucleobase-containing compound metabolic process"/>
    <property type="evidence" value="ECO:0007669"/>
    <property type="project" value="InterPro"/>
</dbReference>
<comment type="similarity">
    <text evidence="4">Belongs to the adenylate kinase family.</text>
</comment>
<keyword evidence="5" id="KW-0378">Hydrolase</keyword>
<keyword evidence="2" id="KW-0547">Nucleotide-binding</keyword>
<evidence type="ECO:0000256" key="4">
    <source>
        <dbReference type="RuleBase" id="RU003330"/>
    </source>
</evidence>
<name>A0AAJ0GUW5_9PEZI</name>
<dbReference type="SUPFAM" id="SSF52540">
    <property type="entry name" value="P-loop containing nucleoside triphosphate hydrolases"/>
    <property type="match status" value="1"/>
</dbReference>
<evidence type="ECO:0000256" key="3">
    <source>
        <dbReference type="ARBA" id="ARBA00022777"/>
    </source>
</evidence>
<dbReference type="Pfam" id="PF00406">
    <property type="entry name" value="ADK"/>
    <property type="match status" value="1"/>
</dbReference>
<dbReference type="GO" id="GO:0005524">
    <property type="term" value="F:ATP binding"/>
    <property type="evidence" value="ECO:0007669"/>
    <property type="project" value="InterPro"/>
</dbReference>
<dbReference type="RefSeq" id="XP_062722299.1">
    <property type="nucleotide sequence ID" value="XM_062868974.1"/>
</dbReference>
<reference evidence="5" key="1">
    <citation type="journal article" date="2023" name="Mol. Phylogenet. Evol.">
        <title>Genome-scale phylogeny and comparative genomics of the fungal order Sordariales.</title>
        <authorList>
            <person name="Hensen N."/>
            <person name="Bonometti L."/>
            <person name="Westerberg I."/>
            <person name="Brannstrom I.O."/>
            <person name="Guillou S."/>
            <person name="Cros-Aarteil S."/>
            <person name="Calhoun S."/>
            <person name="Haridas S."/>
            <person name="Kuo A."/>
            <person name="Mondo S."/>
            <person name="Pangilinan J."/>
            <person name="Riley R."/>
            <person name="LaButti K."/>
            <person name="Andreopoulos B."/>
            <person name="Lipzen A."/>
            <person name="Chen C."/>
            <person name="Yan M."/>
            <person name="Daum C."/>
            <person name="Ng V."/>
            <person name="Clum A."/>
            <person name="Steindorff A."/>
            <person name="Ohm R.A."/>
            <person name="Martin F."/>
            <person name="Silar P."/>
            <person name="Natvig D.O."/>
            <person name="Lalanne C."/>
            <person name="Gautier V."/>
            <person name="Ament-Velasquez S.L."/>
            <person name="Kruys A."/>
            <person name="Hutchinson M.I."/>
            <person name="Powell A.J."/>
            <person name="Barry K."/>
            <person name="Miller A.N."/>
            <person name="Grigoriev I.V."/>
            <person name="Debuchy R."/>
            <person name="Gladieux P."/>
            <person name="Hiltunen Thoren M."/>
            <person name="Johannesson H."/>
        </authorList>
    </citation>
    <scope>NUCLEOTIDE SEQUENCE</scope>
    <source>
        <strain evidence="5">CBS 333.67</strain>
    </source>
</reference>
<reference evidence="5" key="2">
    <citation type="submission" date="2023-06" db="EMBL/GenBank/DDBJ databases">
        <authorList>
            <consortium name="Lawrence Berkeley National Laboratory"/>
            <person name="Mondo S.J."/>
            <person name="Hensen N."/>
            <person name="Bonometti L."/>
            <person name="Westerberg I."/>
            <person name="Brannstrom I.O."/>
            <person name="Guillou S."/>
            <person name="Cros-Aarteil S."/>
            <person name="Calhoun S."/>
            <person name="Haridas S."/>
            <person name="Kuo A."/>
            <person name="Pangilinan J."/>
            <person name="Riley R."/>
            <person name="Labutti K."/>
            <person name="Andreopoulos B."/>
            <person name="Lipzen A."/>
            <person name="Chen C."/>
            <person name="Yanf M."/>
            <person name="Daum C."/>
            <person name="Ng V."/>
            <person name="Clum A."/>
            <person name="Steindorff A."/>
            <person name="Ohm R."/>
            <person name="Martin F."/>
            <person name="Silar P."/>
            <person name="Natvig D."/>
            <person name="Lalanne C."/>
            <person name="Gautier V."/>
            <person name="Ament-Velasquez S.L."/>
            <person name="Kruys A."/>
            <person name="Hutchinson M.I."/>
            <person name="Powell A.J."/>
            <person name="Barry K."/>
            <person name="Miller A.N."/>
            <person name="Grigoriev I.V."/>
            <person name="Debuchy R."/>
            <person name="Gladieux P."/>
            <person name="Thoren M.H."/>
            <person name="Johannesson H."/>
        </authorList>
    </citation>
    <scope>NUCLEOTIDE SEQUENCE</scope>
    <source>
        <strain evidence="5">CBS 333.67</strain>
    </source>
</reference>
<organism evidence="5 6">
    <name type="scientific">Chaetomium strumarium</name>
    <dbReference type="NCBI Taxonomy" id="1170767"/>
    <lineage>
        <taxon>Eukaryota</taxon>
        <taxon>Fungi</taxon>
        <taxon>Dikarya</taxon>
        <taxon>Ascomycota</taxon>
        <taxon>Pezizomycotina</taxon>
        <taxon>Sordariomycetes</taxon>
        <taxon>Sordariomycetidae</taxon>
        <taxon>Sordariales</taxon>
        <taxon>Chaetomiaceae</taxon>
        <taxon>Chaetomium</taxon>
    </lineage>
</organism>
<dbReference type="GO" id="GO:0016787">
    <property type="term" value="F:hydrolase activity"/>
    <property type="evidence" value="ECO:0007669"/>
    <property type="project" value="UniProtKB-KW"/>
</dbReference>
<accession>A0AAJ0GUW5</accession>
<evidence type="ECO:0000256" key="1">
    <source>
        <dbReference type="ARBA" id="ARBA00022679"/>
    </source>
</evidence>
<evidence type="ECO:0000313" key="5">
    <source>
        <dbReference type="EMBL" id="KAK3306519.1"/>
    </source>
</evidence>
<gene>
    <name evidence="5" type="ORF">B0T15DRAFT_527442</name>
</gene>
<dbReference type="PRINTS" id="PR00094">
    <property type="entry name" value="ADENYLTKNASE"/>
</dbReference>
<dbReference type="PANTHER" id="PTHR23359">
    <property type="entry name" value="NUCLEOTIDE KINASE"/>
    <property type="match status" value="1"/>
</dbReference>
<keyword evidence="3 4" id="KW-0418">Kinase</keyword>
<dbReference type="HAMAP" id="MF_00235">
    <property type="entry name" value="Adenylate_kinase_Adk"/>
    <property type="match status" value="1"/>
</dbReference>
<dbReference type="InterPro" id="IPR027417">
    <property type="entry name" value="P-loop_NTPase"/>
</dbReference>
<proteinExistence type="inferred from homology"/>
<dbReference type="Gene3D" id="3.40.50.300">
    <property type="entry name" value="P-loop containing nucleotide triphosphate hydrolases"/>
    <property type="match status" value="1"/>
</dbReference>
<keyword evidence="1 4" id="KW-0808">Transferase</keyword>
<dbReference type="EMBL" id="JAUDZG010000003">
    <property type="protein sequence ID" value="KAK3306519.1"/>
    <property type="molecule type" value="Genomic_DNA"/>
</dbReference>
<dbReference type="GO" id="GO:0019205">
    <property type="term" value="F:nucleobase-containing compound kinase activity"/>
    <property type="evidence" value="ECO:0007669"/>
    <property type="project" value="InterPro"/>
</dbReference>
<evidence type="ECO:0000256" key="2">
    <source>
        <dbReference type="ARBA" id="ARBA00022741"/>
    </source>
</evidence>
<dbReference type="CDD" id="cd01428">
    <property type="entry name" value="ADK"/>
    <property type="match status" value="1"/>
</dbReference>
<evidence type="ECO:0000313" key="6">
    <source>
        <dbReference type="Proteomes" id="UP001273166"/>
    </source>
</evidence>
<dbReference type="InterPro" id="IPR000850">
    <property type="entry name" value="Adenylat/UMP-CMP_kin"/>
</dbReference>
<protein>
    <submittedName>
        <fullName evidence="5">P-loop containing nucleoside triphosphate hydrolase protein</fullName>
    </submittedName>
</protein>
<keyword evidence="6" id="KW-1185">Reference proteome</keyword>
<sequence>MEYAGEKEKHRYIFVIGAPGAGKGTLCKQLVKEYNFTHISVGDLLRKAAEEDEKIRYDVEKGNLVHRNWLFPILRQEFKLCQYGRPIVIDGFPREEEQVWQFEKAFGDPELVVLLNCRPEVAKHRVVNRKDGRPGDTSEVFDKRYNEYCELNPAIVRHYGKAQGKDKLVEIDSSGETESSWKKLLEALQTREEWQRLVQADAPVPPSPSPSP</sequence>
<dbReference type="GeneID" id="87887803"/>
<dbReference type="Proteomes" id="UP001273166">
    <property type="component" value="Unassembled WGS sequence"/>
</dbReference>